<keyword evidence="1" id="KW-0472">Membrane</keyword>
<dbReference type="EMBL" id="JAUSUZ010000001">
    <property type="protein sequence ID" value="MDQ0365871.1"/>
    <property type="molecule type" value="Genomic_DNA"/>
</dbReference>
<protein>
    <recommendedName>
        <fullName evidence="4">Pr6Pr family membrane protein</fullName>
    </recommendedName>
</protein>
<keyword evidence="1" id="KW-1133">Transmembrane helix</keyword>
<accession>A0AAE3VXW6</accession>
<proteinExistence type="predicted"/>
<feature type="transmembrane region" description="Helical" evidence="1">
    <location>
        <begin position="65"/>
        <end position="84"/>
    </location>
</feature>
<feature type="transmembrane region" description="Helical" evidence="1">
    <location>
        <begin position="135"/>
        <end position="155"/>
    </location>
</feature>
<dbReference type="Proteomes" id="UP001240236">
    <property type="component" value="Unassembled WGS sequence"/>
</dbReference>
<evidence type="ECO:0000256" key="1">
    <source>
        <dbReference type="SAM" id="Phobius"/>
    </source>
</evidence>
<dbReference type="AlphaFoldDB" id="A0AAE3VXW6"/>
<keyword evidence="3" id="KW-1185">Reference proteome</keyword>
<feature type="transmembrane region" description="Helical" evidence="1">
    <location>
        <begin position="9"/>
        <end position="26"/>
    </location>
</feature>
<evidence type="ECO:0008006" key="4">
    <source>
        <dbReference type="Google" id="ProtNLM"/>
    </source>
</evidence>
<comment type="caution">
    <text evidence="2">The sequence shown here is derived from an EMBL/GenBank/DDBJ whole genome shotgun (WGS) entry which is preliminary data.</text>
</comment>
<sequence>MTLWIRPELWLRVTIVLAAAYGLFFMENSLTYFTVQSNLLALGYYVWAVHRMITTRTVTSPAPRLRGPVVYWLAITGLVAHFLLNNGANPFPALVTGDDLIREWCAFALHYLVPALALADWLLVRPFRATPWSQLPLWLLFPLGYGLFAEFRAFVYPAYPTPYPYFFLDPTANGYGWVAQQFGILALEFAILAVLLLGLDRLVHRNGSTVRAE</sequence>
<dbReference type="InterPro" id="IPR049713">
    <property type="entry name" value="Pr6Pr-like"/>
</dbReference>
<feature type="transmembrane region" description="Helical" evidence="1">
    <location>
        <begin position="32"/>
        <end position="53"/>
    </location>
</feature>
<dbReference type="RefSeq" id="WP_307238774.1">
    <property type="nucleotide sequence ID" value="NZ_JAUSUZ010000001.1"/>
</dbReference>
<keyword evidence="1" id="KW-0812">Transmembrane</keyword>
<gene>
    <name evidence="2" type="ORF">J2S42_002540</name>
</gene>
<feature type="transmembrane region" description="Helical" evidence="1">
    <location>
        <begin position="104"/>
        <end position="123"/>
    </location>
</feature>
<feature type="transmembrane region" description="Helical" evidence="1">
    <location>
        <begin position="175"/>
        <end position="199"/>
    </location>
</feature>
<evidence type="ECO:0000313" key="2">
    <source>
        <dbReference type="EMBL" id="MDQ0365871.1"/>
    </source>
</evidence>
<name>A0AAE3VXW6_9ACTN</name>
<organism evidence="2 3">
    <name type="scientific">Catenuloplanes indicus</name>
    <dbReference type="NCBI Taxonomy" id="137267"/>
    <lineage>
        <taxon>Bacteria</taxon>
        <taxon>Bacillati</taxon>
        <taxon>Actinomycetota</taxon>
        <taxon>Actinomycetes</taxon>
        <taxon>Micromonosporales</taxon>
        <taxon>Micromonosporaceae</taxon>
        <taxon>Catenuloplanes</taxon>
    </lineage>
</organism>
<dbReference type="NCBIfam" id="NF038065">
    <property type="entry name" value="Pr6Pr"/>
    <property type="match status" value="1"/>
</dbReference>
<evidence type="ECO:0000313" key="3">
    <source>
        <dbReference type="Proteomes" id="UP001240236"/>
    </source>
</evidence>
<reference evidence="2 3" key="1">
    <citation type="submission" date="2023-07" db="EMBL/GenBank/DDBJ databases">
        <title>Sequencing the genomes of 1000 actinobacteria strains.</title>
        <authorList>
            <person name="Klenk H.-P."/>
        </authorList>
    </citation>
    <scope>NUCLEOTIDE SEQUENCE [LARGE SCALE GENOMIC DNA]</scope>
    <source>
        <strain evidence="2 3">DSM 44709</strain>
    </source>
</reference>